<dbReference type="Proteomes" id="UP001597042">
    <property type="component" value="Unassembled WGS sequence"/>
</dbReference>
<dbReference type="EMBL" id="JBHTIM010000001">
    <property type="protein sequence ID" value="MFD0781043.1"/>
    <property type="molecule type" value="Genomic_DNA"/>
</dbReference>
<keyword evidence="1" id="KW-0812">Transmembrane</keyword>
<gene>
    <name evidence="2" type="ORF">ACFQZV_06985</name>
</gene>
<accession>A0ABW2ZRD7</accession>
<keyword evidence="3" id="KW-1185">Reference proteome</keyword>
<keyword evidence="1" id="KW-1133">Transmembrane helix</keyword>
<protein>
    <submittedName>
        <fullName evidence="2">Uncharacterized protein</fullName>
    </submittedName>
</protein>
<evidence type="ECO:0000313" key="3">
    <source>
        <dbReference type="Proteomes" id="UP001597042"/>
    </source>
</evidence>
<keyword evidence="1" id="KW-0472">Membrane</keyword>
<evidence type="ECO:0000313" key="2">
    <source>
        <dbReference type="EMBL" id="MFD0781043.1"/>
    </source>
</evidence>
<feature type="transmembrane region" description="Helical" evidence="1">
    <location>
        <begin position="15"/>
        <end position="36"/>
    </location>
</feature>
<name>A0ABW2ZRD7_9MICO</name>
<reference evidence="3" key="1">
    <citation type="journal article" date="2019" name="Int. J. Syst. Evol. Microbiol.">
        <title>The Global Catalogue of Microorganisms (GCM) 10K type strain sequencing project: providing services to taxonomists for standard genome sequencing and annotation.</title>
        <authorList>
            <consortium name="The Broad Institute Genomics Platform"/>
            <consortium name="The Broad Institute Genome Sequencing Center for Infectious Disease"/>
            <person name="Wu L."/>
            <person name="Ma J."/>
        </authorList>
    </citation>
    <scope>NUCLEOTIDE SEQUENCE [LARGE SCALE GENOMIC DNA]</scope>
    <source>
        <strain evidence="3">CCUG 50754</strain>
    </source>
</reference>
<evidence type="ECO:0000256" key="1">
    <source>
        <dbReference type="SAM" id="Phobius"/>
    </source>
</evidence>
<organism evidence="2 3">
    <name type="scientific">Microbacterium koreense</name>
    <dbReference type="NCBI Taxonomy" id="323761"/>
    <lineage>
        <taxon>Bacteria</taxon>
        <taxon>Bacillati</taxon>
        <taxon>Actinomycetota</taxon>
        <taxon>Actinomycetes</taxon>
        <taxon>Micrococcales</taxon>
        <taxon>Microbacteriaceae</taxon>
        <taxon>Microbacterium</taxon>
    </lineage>
</organism>
<comment type="caution">
    <text evidence="2">The sequence shown here is derived from an EMBL/GenBank/DDBJ whole genome shotgun (WGS) entry which is preliminary data.</text>
</comment>
<sequence length="84" mass="8721">MNTYTQRTDRFSRRIAIAALAAILVGGVIVFVGIGLDWGGFLGGLALGGGIGLVVVGAYFMGYAHGVRNPVSRRAWLPSQDAGA</sequence>
<dbReference type="RefSeq" id="WP_378750333.1">
    <property type="nucleotide sequence ID" value="NZ_JBHSSV010000002.1"/>
</dbReference>
<feature type="transmembrane region" description="Helical" evidence="1">
    <location>
        <begin position="42"/>
        <end position="64"/>
    </location>
</feature>
<proteinExistence type="predicted"/>